<dbReference type="InterPro" id="IPR022617">
    <property type="entry name" value="Rad60/SUMO-like_dom"/>
</dbReference>
<feature type="compositionally biased region" description="Basic residues" evidence="1">
    <location>
        <begin position="67"/>
        <end position="77"/>
    </location>
</feature>
<evidence type="ECO:0000313" key="3">
    <source>
        <dbReference type="EMBL" id="CRL25095.1"/>
    </source>
</evidence>
<organism evidence="3 4">
    <name type="scientific">Penicillium camemberti (strain FM 013)</name>
    <dbReference type="NCBI Taxonomy" id="1429867"/>
    <lineage>
        <taxon>Eukaryota</taxon>
        <taxon>Fungi</taxon>
        <taxon>Dikarya</taxon>
        <taxon>Ascomycota</taxon>
        <taxon>Pezizomycotina</taxon>
        <taxon>Eurotiomycetes</taxon>
        <taxon>Eurotiomycetidae</taxon>
        <taxon>Eurotiales</taxon>
        <taxon>Aspergillaceae</taxon>
        <taxon>Penicillium</taxon>
    </lineage>
</organism>
<dbReference type="PROSITE" id="PS50053">
    <property type="entry name" value="UBIQUITIN_2"/>
    <property type="match status" value="1"/>
</dbReference>
<feature type="compositionally biased region" description="Pro residues" evidence="1">
    <location>
        <begin position="171"/>
        <end position="186"/>
    </location>
</feature>
<dbReference type="EMBL" id="HG793146">
    <property type="protein sequence ID" value="CRL25095.1"/>
    <property type="molecule type" value="Genomic_DNA"/>
</dbReference>
<evidence type="ECO:0000259" key="2">
    <source>
        <dbReference type="PROSITE" id="PS50053"/>
    </source>
</evidence>
<dbReference type="SMART" id="SM00213">
    <property type="entry name" value="UBQ"/>
    <property type="match status" value="1"/>
</dbReference>
<feature type="region of interest" description="Disordered" evidence="1">
    <location>
        <begin position="167"/>
        <end position="189"/>
    </location>
</feature>
<feature type="region of interest" description="Disordered" evidence="1">
    <location>
        <begin position="298"/>
        <end position="326"/>
    </location>
</feature>
<dbReference type="AlphaFoldDB" id="A0A0G4PFP4"/>
<reference evidence="3 4" key="1">
    <citation type="journal article" date="2014" name="Nat. Commun.">
        <title>Multiple recent horizontal transfers of a large genomic region in cheese making fungi.</title>
        <authorList>
            <person name="Cheeseman K."/>
            <person name="Ropars J."/>
            <person name="Renault P."/>
            <person name="Dupont J."/>
            <person name="Gouzy J."/>
            <person name="Branca A."/>
            <person name="Abraham A.L."/>
            <person name="Ceppi M."/>
            <person name="Conseiller E."/>
            <person name="Debuchy R."/>
            <person name="Malagnac F."/>
            <person name="Goarin A."/>
            <person name="Silar P."/>
            <person name="Lacoste S."/>
            <person name="Sallet E."/>
            <person name="Bensimon A."/>
            <person name="Giraud T."/>
            <person name="Brygoo Y."/>
        </authorList>
    </citation>
    <scope>NUCLEOTIDE SEQUENCE [LARGE SCALE GENOMIC DNA]</scope>
    <source>
        <strain evidence="4">FM 013</strain>
    </source>
</reference>
<feature type="compositionally biased region" description="Basic and acidic residues" evidence="1">
    <location>
        <begin position="78"/>
        <end position="91"/>
    </location>
</feature>
<dbReference type="Pfam" id="PF11976">
    <property type="entry name" value="Rad60-SLD"/>
    <property type="match status" value="1"/>
</dbReference>
<dbReference type="Proteomes" id="UP000053732">
    <property type="component" value="Unassembled WGS sequence"/>
</dbReference>
<name>A0A0G4PFP4_PENC3</name>
<accession>A0A0G4PFP4</accession>
<dbReference type="Gene3D" id="3.10.20.90">
    <property type="entry name" value="Phosphatidylinositol 3-kinase Catalytic Subunit, Chain A, domain 1"/>
    <property type="match status" value="1"/>
</dbReference>
<sequence>MSFFKKPSWAIKNTEESSTDFYRRSEQTYSDIIAANREAHNKPKSPEIPEHTEGTKGTEDTEDPKREKRRRVSREKKKGHDDSSMGRDVSREVGSNKIVLPESQELPISLHDSSPESVKPVKQRETNQRRSSENRLSQSPQKISGPEPLGALPVKPVIVLVDDLETQSPHPVQPPRPVPSPQPVQPVQPAEVPAHDPIVQIMISSEIANTKPLLVHRKMSQRLRDVRLAWCNRQNFDPEIRASIYLTWKGRRLFDVTTCRSLNINSGKAIPGIDDDSFADPKELRVHMEAVTDLPLPVNQRITSPDNGKPPTASQSPEDDQGEPMKLILRSPGYDDFRIKARKKTLISRLISAFRDKQNISVDHDIFLLFDGDKLDPDSCLGDNDIDDLDLVDVQIK</sequence>
<evidence type="ECO:0000256" key="1">
    <source>
        <dbReference type="SAM" id="MobiDB-lite"/>
    </source>
</evidence>
<dbReference type="SUPFAM" id="SSF54236">
    <property type="entry name" value="Ubiquitin-like"/>
    <property type="match status" value="1"/>
</dbReference>
<dbReference type="InterPro" id="IPR000626">
    <property type="entry name" value="Ubiquitin-like_dom"/>
</dbReference>
<gene>
    <name evidence="3" type="ORF">PCAMFM013_S013g000338</name>
</gene>
<feature type="compositionally biased region" description="Basic and acidic residues" evidence="1">
    <location>
        <begin position="37"/>
        <end position="66"/>
    </location>
</feature>
<feature type="region of interest" description="Disordered" evidence="1">
    <location>
        <begin position="32"/>
        <end position="150"/>
    </location>
</feature>
<keyword evidence="4" id="KW-1185">Reference proteome</keyword>
<protein>
    <submittedName>
        <fullName evidence="3">Ubiquitin supergroup</fullName>
    </submittedName>
</protein>
<feature type="compositionally biased region" description="Polar residues" evidence="1">
    <location>
        <begin position="300"/>
        <end position="316"/>
    </location>
</feature>
<feature type="compositionally biased region" description="Basic and acidic residues" evidence="1">
    <location>
        <begin position="122"/>
        <end position="133"/>
    </location>
</feature>
<evidence type="ECO:0000313" key="4">
    <source>
        <dbReference type="Proteomes" id="UP000053732"/>
    </source>
</evidence>
<feature type="domain" description="Ubiquitin-like" evidence="2">
    <location>
        <begin position="325"/>
        <end position="397"/>
    </location>
</feature>
<proteinExistence type="predicted"/>
<dbReference type="InterPro" id="IPR029071">
    <property type="entry name" value="Ubiquitin-like_domsf"/>
</dbReference>